<evidence type="ECO:0000259" key="14">
    <source>
        <dbReference type="Pfam" id="PF00370"/>
    </source>
</evidence>
<dbReference type="GO" id="GO:0006641">
    <property type="term" value="P:triglyceride metabolic process"/>
    <property type="evidence" value="ECO:0007669"/>
    <property type="project" value="TreeGrafter"/>
</dbReference>
<evidence type="ECO:0000256" key="8">
    <source>
        <dbReference type="ARBA" id="ARBA00022777"/>
    </source>
</evidence>
<dbReference type="InterPro" id="IPR000577">
    <property type="entry name" value="Carb_kinase_FGGY"/>
</dbReference>
<protein>
    <recommendedName>
        <fullName evidence="13">Glycerol kinase 5</fullName>
        <ecNumber evidence="4">2.7.1.30</ecNumber>
    </recommendedName>
    <alternativeName>
        <fullName evidence="11">ATP:glycerol 3-phosphotransferase 5</fullName>
    </alternativeName>
</protein>
<keyword evidence="6" id="KW-0808">Transferase</keyword>
<evidence type="ECO:0000313" key="17">
    <source>
        <dbReference type="Proteomes" id="UP001152888"/>
    </source>
</evidence>
<keyword evidence="8" id="KW-0418">Kinase</keyword>
<dbReference type="OrthoDB" id="6278781at2759"/>
<evidence type="ECO:0000256" key="5">
    <source>
        <dbReference type="ARBA" id="ARBA00022490"/>
    </source>
</evidence>
<evidence type="ECO:0000256" key="7">
    <source>
        <dbReference type="ARBA" id="ARBA00022741"/>
    </source>
</evidence>
<dbReference type="Pfam" id="PF00370">
    <property type="entry name" value="FGGY_N"/>
    <property type="match status" value="1"/>
</dbReference>
<dbReference type="Pfam" id="PF02782">
    <property type="entry name" value="FGGY_C"/>
    <property type="match status" value="1"/>
</dbReference>
<dbReference type="Proteomes" id="UP001152888">
    <property type="component" value="Unassembled WGS sequence"/>
</dbReference>
<comment type="function">
    <text evidence="12">Skin-specific kinase that plays a key role in glycerol metabolism, catalyzing its phosphorylation to produce sn-glycerol 3-phosphate. Involved in skin-specific regulation of sterol regulatory element-binding protein (SREBP) processing and lipid biosynthesis.</text>
</comment>
<dbReference type="GO" id="GO:0046167">
    <property type="term" value="P:glycerol-3-phosphate biosynthetic process"/>
    <property type="evidence" value="ECO:0007669"/>
    <property type="project" value="TreeGrafter"/>
</dbReference>
<keyword evidence="9" id="KW-0319">Glycerol metabolism</keyword>
<evidence type="ECO:0000256" key="4">
    <source>
        <dbReference type="ARBA" id="ARBA00012099"/>
    </source>
</evidence>
<dbReference type="Gene3D" id="3.30.420.40">
    <property type="match status" value="2"/>
</dbReference>
<dbReference type="InterPro" id="IPR037444">
    <property type="entry name" value="GK5"/>
</dbReference>
<feature type="domain" description="Carbohydrate kinase FGGY N-terminal" evidence="14">
    <location>
        <begin position="22"/>
        <end position="282"/>
    </location>
</feature>
<dbReference type="GO" id="GO:0005739">
    <property type="term" value="C:mitochondrion"/>
    <property type="evidence" value="ECO:0007669"/>
    <property type="project" value="TreeGrafter"/>
</dbReference>
<dbReference type="EMBL" id="CAKOFQ010006738">
    <property type="protein sequence ID" value="CAH1966804.1"/>
    <property type="molecule type" value="Genomic_DNA"/>
</dbReference>
<dbReference type="SUPFAM" id="SSF53067">
    <property type="entry name" value="Actin-like ATPase domain"/>
    <property type="match status" value="2"/>
</dbReference>
<evidence type="ECO:0000313" key="16">
    <source>
        <dbReference type="EMBL" id="CAH1966804.1"/>
    </source>
</evidence>
<dbReference type="PIRSF" id="PIRSF000538">
    <property type="entry name" value="GlpK"/>
    <property type="match status" value="1"/>
</dbReference>
<accession>A0A9P0K3P0</accession>
<evidence type="ECO:0000256" key="12">
    <source>
        <dbReference type="ARBA" id="ARBA00045165"/>
    </source>
</evidence>
<comment type="similarity">
    <text evidence="3">Belongs to the FGGY kinase family.</text>
</comment>
<dbReference type="PANTHER" id="PTHR10196">
    <property type="entry name" value="SUGAR KINASE"/>
    <property type="match status" value="1"/>
</dbReference>
<dbReference type="FunFam" id="3.30.420.40:FF:000104">
    <property type="entry name" value="putative glycerol kinase 5"/>
    <property type="match status" value="1"/>
</dbReference>
<evidence type="ECO:0000256" key="1">
    <source>
        <dbReference type="ARBA" id="ARBA00004496"/>
    </source>
</evidence>
<name>A0A9P0K3P0_ACAOB</name>
<evidence type="ECO:0000256" key="13">
    <source>
        <dbReference type="ARBA" id="ARBA00047192"/>
    </source>
</evidence>
<dbReference type="GO" id="GO:0006071">
    <property type="term" value="P:glycerol metabolic process"/>
    <property type="evidence" value="ECO:0007669"/>
    <property type="project" value="UniProtKB-KW"/>
</dbReference>
<keyword evidence="10" id="KW-0067">ATP-binding</keyword>
<comment type="caution">
    <text evidence="16">The sequence shown here is derived from an EMBL/GenBank/DDBJ whole genome shotgun (WGS) entry which is preliminary data.</text>
</comment>
<dbReference type="GO" id="GO:0004370">
    <property type="term" value="F:glycerol kinase activity"/>
    <property type="evidence" value="ECO:0007669"/>
    <property type="project" value="UniProtKB-EC"/>
</dbReference>
<dbReference type="InterPro" id="IPR043129">
    <property type="entry name" value="ATPase_NBD"/>
</dbReference>
<comment type="pathway">
    <text evidence="2">Polyol metabolism; glycerol degradation via glycerol kinase pathway; sn-glycerol 3-phosphate from glycerol: step 1/1.</text>
</comment>
<dbReference type="AlphaFoldDB" id="A0A9P0K3P0"/>
<keyword evidence="7" id="KW-0547">Nucleotide-binding</keyword>
<keyword evidence="5" id="KW-0963">Cytoplasm</keyword>
<gene>
    <name evidence="16" type="ORF">ACAOBT_LOCUS7052</name>
</gene>
<dbReference type="EC" id="2.7.1.30" evidence="4"/>
<evidence type="ECO:0000256" key="2">
    <source>
        <dbReference type="ARBA" id="ARBA00005190"/>
    </source>
</evidence>
<dbReference type="FunFam" id="3.30.420.40:FF:000102">
    <property type="entry name" value="Putative glycerol kinase 5"/>
    <property type="match status" value="1"/>
</dbReference>
<reference evidence="16" key="1">
    <citation type="submission" date="2022-03" db="EMBL/GenBank/DDBJ databases">
        <authorList>
            <person name="Sayadi A."/>
        </authorList>
    </citation>
    <scope>NUCLEOTIDE SEQUENCE</scope>
</reference>
<dbReference type="CDD" id="cd07793">
    <property type="entry name" value="ASKHA_NBD_FGGY_GK5-like"/>
    <property type="match status" value="1"/>
</dbReference>
<evidence type="ECO:0000256" key="9">
    <source>
        <dbReference type="ARBA" id="ARBA00022798"/>
    </source>
</evidence>
<evidence type="ECO:0000256" key="11">
    <source>
        <dbReference type="ARBA" id="ARBA00033026"/>
    </source>
</evidence>
<dbReference type="GO" id="GO:0005524">
    <property type="term" value="F:ATP binding"/>
    <property type="evidence" value="ECO:0007669"/>
    <property type="project" value="UniProtKB-KW"/>
</dbReference>
<organism evidence="16 17">
    <name type="scientific">Acanthoscelides obtectus</name>
    <name type="common">Bean weevil</name>
    <name type="synonym">Bruchus obtectus</name>
    <dbReference type="NCBI Taxonomy" id="200917"/>
    <lineage>
        <taxon>Eukaryota</taxon>
        <taxon>Metazoa</taxon>
        <taxon>Ecdysozoa</taxon>
        <taxon>Arthropoda</taxon>
        <taxon>Hexapoda</taxon>
        <taxon>Insecta</taxon>
        <taxon>Pterygota</taxon>
        <taxon>Neoptera</taxon>
        <taxon>Endopterygota</taxon>
        <taxon>Coleoptera</taxon>
        <taxon>Polyphaga</taxon>
        <taxon>Cucujiformia</taxon>
        <taxon>Chrysomeloidea</taxon>
        <taxon>Chrysomelidae</taxon>
        <taxon>Bruchinae</taxon>
        <taxon>Bruchini</taxon>
        <taxon>Acanthoscelides</taxon>
    </lineage>
</organism>
<evidence type="ECO:0000256" key="6">
    <source>
        <dbReference type="ARBA" id="ARBA00022679"/>
    </source>
</evidence>
<keyword evidence="17" id="KW-1185">Reference proteome</keyword>
<comment type="subcellular location">
    <subcellularLocation>
        <location evidence="1">Cytoplasm</location>
    </subcellularLocation>
</comment>
<dbReference type="InterPro" id="IPR018485">
    <property type="entry name" value="FGGY_C"/>
</dbReference>
<feature type="domain" description="Carbohydrate kinase FGGY C-terminal" evidence="15">
    <location>
        <begin position="291"/>
        <end position="476"/>
    </location>
</feature>
<evidence type="ECO:0000256" key="10">
    <source>
        <dbReference type="ARBA" id="ARBA00022840"/>
    </source>
</evidence>
<evidence type="ECO:0000259" key="15">
    <source>
        <dbReference type="Pfam" id="PF02782"/>
    </source>
</evidence>
<sequence length="529" mass="59052">MLDVMSSHFSAIMLGDCGGSFIAALDVGTTTVRCQIFNSSADTVGAAQKQIRLHYPHPGWVEMKPDEIFADILQVIRNAVETAKIPYAQIKSLGISTQRATFVTWKKDTGECLHNFITWKDLRAREFLNALNASWRMIFFRFGALLIYWLTRNKKFGMGSKLKIMSSHVSGRFLWVLQNIESVKKALKSDNLMFGTLETWLIYKLTGSCQYVTDISNASATGFYDPFDLNWGTVAKLLRIPVRCLPMVVENDYDFGNVDESFFGVPIKIACVMADQSSSMIGSCCFANNDLKITLGTGAFLNVNTADKIQPSLNGMYPLIAWQLGKDLVYMSEVPCPDAGSLVEWLQNAGFICEASTSSQLAASVEDSDGVFFIPAFSGLGPPISNENAGTGFIGIKPTTRREHIVRAVLESIVYRMVLCYDLLKSERNANYNSIRVDGGLSNSSFICQSLADMSRLPVTKMETTDITVLGVAYLSGLKCGFWSNKEDLTKLKKVTESFEPTRDQNKIEMNKNNLNLWIRAARRFYSWY</sequence>
<dbReference type="PANTHER" id="PTHR10196:SF68">
    <property type="entry name" value="GLYCEROL KINASE 5-RELATED"/>
    <property type="match status" value="1"/>
</dbReference>
<proteinExistence type="inferred from homology"/>
<evidence type="ECO:0000256" key="3">
    <source>
        <dbReference type="ARBA" id="ARBA00009156"/>
    </source>
</evidence>
<dbReference type="InterPro" id="IPR018484">
    <property type="entry name" value="FGGY_N"/>
</dbReference>